<dbReference type="Proteomes" id="UP001285521">
    <property type="component" value="Unassembled WGS sequence"/>
</dbReference>
<dbReference type="PRINTS" id="PR00035">
    <property type="entry name" value="HTHGNTR"/>
</dbReference>
<accession>A0ABU4TAW1</accession>
<evidence type="ECO:0000256" key="1">
    <source>
        <dbReference type="ARBA" id="ARBA00023015"/>
    </source>
</evidence>
<keyword evidence="2" id="KW-0238">DNA-binding</keyword>
<dbReference type="Gene3D" id="2.60.120.10">
    <property type="entry name" value="Jelly Rolls"/>
    <property type="match status" value="1"/>
</dbReference>
<dbReference type="InterPro" id="IPR018490">
    <property type="entry name" value="cNMP-bd_dom_sf"/>
</dbReference>
<protein>
    <submittedName>
        <fullName evidence="6">Crp/Fnr family transcriptional regulator</fullName>
    </submittedName>
</protein>
<dbReference type="InterPro" id="IPR014710">
    <property type="entry name" value="RmlC-like_jellyroll"/>
</dbReference>
<dbReference type="PANTHER" id="PTHR24567">
    <property type="entry name" value="CRP FAMILY TRANSCRIPTIONAL REGULATORY PROTEIN"/>
    <property type="match status" value="1"/>
</dbReference>
<dbReference type="PROSITE" id="PS50042">
    <property type="entry name" value="CNMP_BINDING_3"/>
    <property type="match status" value="1"/>
</dbReference>
<dbReference type="CDD" id="cd00038">
    <property type="entry name" value="CAP_ED"/>
    <property type="match status" value="1"/>
</dbReference>
<keyword evidence="1" id="KW-0805">Transcription regulation</keyword>
<dbReference type="SMART" id="SM00100">
    <property type="entry name" value="cNMP"/>
    <property type="match status" value="1"/>
</dbReference>
<dbReference type="Gene3D" id="1.10.10.10">
    <property type="entry name" value="Winged helix-like DNA-binding domain superfamily/Winged helix DNA-binding domain"/>
    <property type="match status" value="1"/>
</dbReference>
<dbReference type="EMBL" id="JAXAVW010000033">
    <property type="protein sequence ID" value="MDX8035315.1"/>
    <property type="molecule type" value="Genomic_DNA"/>
</dbReference>
<dbReference type="InterPro" id="IPR018488">
    <property type="entry name" value="cNMP-bd_CS"/>
</dbReference>
<dbReference type="SMART" id="SM00419">
    <property type="entry name" value="HTH_CRP"/>
    <property type="match status" value="1"/>
</dbReference>
<evidence type="ECO:0000313" key="6">
    <source>
        <dbReference type="EMBL" id="MDX8035315.1"/>
    </source>
</evidence>
<dbReference type="Pfam" id="PF00027">
    <property type="entry name" value="cNMP_binding"/>
    <property type="match status" value="1"/>
</dbReference>
<organism evidence="6 7">
    <name type="scientific">Lentzea miocenica</name>
    <dbReference type="NCBI Taxonomy" id="3095431"/>
    <lineage>
        <taxon>Bacteria</taxon>
        <taxon>Bacillati</taxon>
        <taxon>Actinomycetota</taxon>
        <taxon>Actinomycetes</taxon>
        <taxon>Pseudonocardiales</taxon>
        <taxon>Pseudonocardiaceae</taxon>
        <taxon>Lentzea</taxon>
    </lineage>
</organism>
<feature type="domain" description="HTH crp-type" evidence="5">
    <location>
        <begin position="147"/>
        <end position="219"/>
    </location>
</feature>
<dbReference type="InterPro" id="IPR012318">
    <property type="entry name" value="HTH_CRP"/>
</dbReference>
<evidence type="ECO:0000256" key="3">
    <source>
        <dbReference type="ARBA" id="ARBA00023163"/>
    </source>
</evidence>
<dbReference type="PANTHER" id="PTHR24567:SF26">
    <property type="entry name" value="REGULATORY PROTEIN YEIL"/>
    <property type="match status" value="1"/>
</dbReference>
<dbReference type="PROSITE" id="PS00889">
    <property type="entry name" value="CNMP_BINDING_2"/>
    <property type="match status" value="1"/>
</dbReference>
<keyword evidence="3" id="KW-0804">Transcription</keyword>
<name>A0ABU4TAW1_9PSEU</name>
<keyword evidence="7" id="KW-1185">Reference proteome</keyword>
<dbReference type="SUPFAM" id="SSF51206">
    <property type="entry name" value="cAMP-binding domain-like"/>
    <property type="match status" value="1"/>
</dbReference>
<evidence type="ECO:0000259" key="5">
    <source>
        <dbReference type="PROSITE" id="PS51063"/>
    </source>
</evidence>
<dbReference type="InterPro" id="IPR000524">
    <property type="entry name" value="Tscrpt_reg_HTH_GntR"/>
</dbReference>
<proteinExistence type="predicted"/>
<gene>
    <name evidence="6" type="ORF">SK803_34330</name>
</gene>
<dbReference type="InterPro" id="IPR036390">
    <property type="entry name" value="WH_DNA-bd_sf"/>
</dbReference>
<evidence type="ECO:0000256" key="2">
    <source>
        <dbReference type="ARBA" id="ARBA00023125"/>
    </source>
</evidence>
<reference evidence="6 7" key="2">
    <citation type="submission" date="2023-11" db="EMBL/GenBank/DDBJ databases">
        <authorList>
            <person name="Lara A.C."/>
            <person name="Chronakova A."/>
        </authorList>
    </citation>
    <scope>NUCLEOTIDE SEQUENCE [LARGE SCALE GENOMIC DNA]</scope>
    <source>
        <strain evidence="6 7">BCCO 10_0856</strain>
    </source>
</reference>
<dbReference type="InterPro" id="IPR050397">
    <property type="entry name" value="Env_Response_Regulators"/>
</dbReference>
<sequence length="226" mass="24943">MSRHWLHDLTGQCAQSSFWGRLRESERSAFADVADLVRYERGSRLIHVDDPGSWVAVLCGGRVRVVAATGNRLVAIRVPGDIVGEQAVIDRHRRSATVIADSAVRAALVRAKEFEELIKTKPRLLRVVCTVISERLREATLANAGQGDAFSKLVGYLLREAETARRSTPVNVPVHIKSQQQLAALLGVSRESVVRALRRLREVGLVTTRNGVVVVSDPLRLRMLGD</sequence>
<dbReference type="RefSeq" id="WP_319970337.1">
    <property type="nucleotide sequence ID" value="NZ_JAXAVW010000033.1"/>
</dbReference>
<reference evidence="6 7" key="1">
    <citation type="submission" date="2023-11" db="EMBL/GenBank/DDBJ databases">
        <title>Lentzea sokolovensis, sp. nov., Lentzea kristufkii, sp. nov., and Lentzea miocenensis, sp. nov., rare actinobacteria from Sokolov Coal Basin, Miocene lacustrine sediment, Czech Republic.</title>
        <authorList>
            <person name="Lara A."/>
            <person name="Kotroba L."/>
            <person name="Nouioui I."/>
            <person name="Neumann-Schaal M."/>
            <person name="Mast Y."/>
            <person name="Chronakova A."/>
        </authorList>
    </citation>
    <scope>NUCLEOTIDE SEQUENCE [LARGE SCALE GENOMIC DNA]</scope>
    <source>
        <strain evidence="6 7">BCCO 10_0856</strain>
    </source>
</reference>
<dbReference type="InterPro" id="IPR000595">
    <property type="entry name" value="cNMP-bd_dom"/>
</dbReference>
<evidence type="ECO:0000259" key="4">
    <source>
        <dbReference type="PROSITE" id="PS50042"/>
    </source>
</evidence>
<evidence type="ECO:0000313" key="7">
    <source>
        <dbReference type="Proteomes" id="UP001285521"/>
    </source>
</evidence>
<dbReference type="InterPro" id="IPR036388">
    <property type="entry name" value="WH-like_DNA-bd_sf"/>
</dbReference>
<dbReference type="PROSITE" id="PS51063">
    <property type="entry name" value="HTH_CRP_2"/>
    <property type="match status" value="1"/>
</dbReference>
<feature type="domain" description="Cyclic nucleotide-binding" evidence="4">
    <location>
        <begin position="18"/>
        <end position="118"/>
    </location>
</feature>
<dbReference type="SUPFAM" id="SSF46785">
    <property type="entry name" value="Winged helix' DNA-binding domain"/>
    <property type="match status" value="1"/>
</dbReference>
<comment type="caution">
    <text evidence="6">The sequence shown here is derived from an EMBL/GenBank/DDBJ whole genome shotgun (WGS) entry which is preliminary data.</text>
</comment>
<dbReference type="Pfam" id="PF13545">
    <property type="entry name" value="HTH_Crp_2"/>
    <property type="match status" value="1"/>
</dbReference>